<keyword evidence="2" id="KW-1185">Reference proteome</keyword>
<proteinExistence type="predicted"/>
<evidence type="ECO:0000313" key="2">
    <source>
        <dbReference type="Proteomes" id="UP000262172"/>
    </source>
</evidence>
<name>A0A371NUB9_9MICO</name>
<dbReference type="AlphaFoldDB" id="A0A371NUB9"/>
<dbReference type="EMBL" id="QUAB01000039">
    <property type="protein sequence ID" value="REJ05958.1"/>
    <property type="molecule type" value="Genomic_DNA"/>
</dbReference>
<dbReference type="Proteomes" id="UP000262172">
    <property type="component" value="Unassembled WGS sequence"/>
</dbReference>
<accession>A0A371NUB9</accession>
<organism evidence="1 2">
    <name type="scientific">Microbacterium bovistercoris</name>
    <dbReference type="NCBI Taxonomy" id="2293570"/>
    <lineage>
        <taxon>Bacteria</taxon>
        <taxon>Bacillati</taxon>
        <taxon>Actinomycetota</taxon>
        <taxon>Actinomycetes</taxon>
        <taxon>Micrococcales</taxon>
        <taxon>Microbacteriaceae</taxon>
        <taxon>Microbacterium</taxon>
    </lineage>
</organism>
<evidence type="ECO:0000313" key="1">
    <source>
        <dbReference type="EMBL" id="REJ05958.1"/>
    </source>
</evidence>
<sequence length="158" mass="16871">MSLGISLAPSGPTLPGIRGGEYDIKARQLQGHVYSELKKYGYVNIDRYSVGGPREIDIKGGVTSAAMLGLNHNGLNPTGHSHPMVFFETYGGSIGQKSRGKAVKQNVLGVESLLGGLVEGEVWNTDPMIWHSIPHEAYIGYLTDTGPLDGWPAQGPVV</sequence>
<protein>
    <submittedName>
        <fullName evidence="1">Uncharacterized protein</fullName>
    </submittedName>
</protein>
<dbReference type="OrthoDB" id="3347322at2"/>
<reference evidence="1 2" key="1">
    <citation type="submission" date="2018-08" db="EMBL/GenBank/DDBJ databases">
        <title>Isolation, diversity and antifungal activity of Actinobacteria from cow dung.</title>
        <authorList>
            <person name="Ling L."/>
        </authorList>
    </citation>
    <scope>NUCLEOTIDE SEQUENCE [LARGE SCALE GENOMIC DNA]</scope>
    <source>
        <strain evidence="1 2">NEAU-LLE</strain>
    </source>
</reference>
<gene>
    <name evidence="1" type="ORF">DY023_08480</name>
</gene>
<comment type="caution">
    <text evidence="1">The sequence shown here is derived from an EMBL/GenBank/DDBJ whole genome shotgun (WGS) entry which is preliminary data.</text>
</comment>
<dbReference type="RefSeq" id="WP_116241890.1">
    <property type="nucleotide sequence ID" value="NZ_QUAB01000039.1"/>
</dbReference>